<reference evidence="1 2" key="2">
    <citation type="journal article" date="1996" name="DNA Res.">
        <title>Sequence analysis of the genome of the unicellular cyanobacterium Synechocystis sp. strain PCC6803. II. Sequence determination of the entire genome and assignment of potential protein-coding regions.</title>
        <authorList>
            <person name="Kaneko T."/>
            <person name="Sato S."/>
            <person name="Kotani H."/>
            <person name="Tanaka A."/>
            <person name="Asamizu E."/>
            <person name="Nakamura Y."/>
            <person name="Miyajima N."/>
            <person name="Hirosawa M."/>
            <person name="Sugiura M."/>
            <person name="Sasamoto S."/>
            <person name="Kimura T."/>
            <person name="Hosouchi T."/>
            <person name="Matsuno A."/>
            <person name="Muraki A."/>
            <person name="Nakazaki N."/>
            <person name="Naruo K."/>
            <person name="Okumura S."/>
            <person name="Shimpo S."/>
            <person name="Takeuchi C."/>
            <person name="Wada T."/>
            <person name="Watanabe A."/>
            <person name="Yamada M."/>
            <person name="Yasuda M."/>
            <person name="Tabata S."/>
        </authorList>
    </citation>
    <scope>NUCLEOTIDE SEQUENCE [LARGE SCALE GENOMIC DNA]</scope>
    <source>
        <strain evidence="2">ATCC 27184 / PCC 6803 / Kazusa</strain>
    </source>
</reference>
<accession>P74001</accession>
<gene>
    <name evidence="1" type="ordered locus">sll1239</name>
</gene>
<dbReference type="EnsemblBacteria" id="BAA18072">
    <property type="protein sequence ID" value="BAA18072"/>
    <property type="gene ID" value="BAA18072"/>
</dbReference>
<organism evidence="1 2">
    <name type="scientific">Synechocystis sp. (strain ATCC 27184 / PCC 6803 / Kazusa)</name>
    <dbReference type="NCBI Taxonomy" id="1111708"/>
    <lineage>
        <taxon>Bacteria</taxon>
        <taxon>Bacillati</taxon>
        <taxon>Cyanobacteriota</taxon>
        <taxon>Cyanophyceae</taxon>
        <taxon>Synechococcales</taxon>
        <taxon>Merismopediaceae</taxon>
        <taxon>Synechocystis</taxon>
    </lineage>
</organism>
<dbReference type="EMBL" id="BA000022">
    <property type="protein sequence ID" value="BAA18072.1"/>
    <property type="molecule type" value="Genomic_DNA"/>
</dbReference>
<dbReference type="IntAct" id="P74001">
    <property type="interactions" value="2"/>
</dbReference>
<proteinExistence type="predicted"/>
<dbReference type="InParanoid" id="P74001"/>
<sequence length="178" mass="20608">MTNNLTSDQVILHKSSKNMEIKKIEERLNACIEKIELDSNKKQILLKEIYNLITEIENDNRLSILYEYEKHYLELLQQHKDEIKFANSIQEDLRRERSQFFTYGLREVCETLKNSGVDADIASAWIQELVKSYTKSLDVSSELAANQVIDTIGILKSEAKKELKKSTQAKAPDNLNDE</sequence>
<evidence type="ECO:0000313" key="2">
    <source>
        <dbReference type="Proteomes" id="UP000001425"/>
    </source>
</evidence>
<keyword evidence="2" id="KW-1185">Reference proteome</keyword>
<dbReference type="STRING" id="1148.gene:10498943"/>
<name>P74001_SYNY3</name>
<dbReference type="PaxDb" id="1148-1653156"/>
<dbReference type="Proteomes" id="UP000001425">
    <property type="component" value="Chromosome"/>
</dbReference>
<dbReference type="PIR" id="S75511">
    <property type="entry name" value="S75511"/>
</dbReference>
<dbReference type="eggNOG" id="ENOG5032WX7">
    <property type="taxonomic scope" value="Bacteria"/>
</dbReference>
<dbReference type="KEGG" id="syn:sll1239"/>
<protein>
    <submittedName>
        <fullName evidence="1">Sll1239 protein</fullName>
    </submittedName>
</protein>
<reference evidence="1 2" key="1">
    <citation type="journal article" date="1995" name="DNA Res.">
        <title>Sequence analysis of the genome of the unicellular cyanobacterium Synechocystis sp. strain PCC6803. I. Sequence features in the 1 Mb region from map positions 64% to 92% of the genome.</title>
        <authorList>
            <person name="Kaneko T."/>
            <person name="Tanaka A."/>
            <person name="Sato S."/>
            <person name="Kotani H."/>
            <person name="Sazuka T."/>
            <person name="Miyajima N."/>
            <person name="Sugiura M."/>
            <person name="Tabata S."/>
        </authorList>
    </citation>
    <scope>NUCLEOTIDE SEQUENCE [LARGE SCALE GENOMIC DNA]</scope>
    <source>
        <strain evidence="2">ATCC 27184 / PCC 6803 / Kazusa</strain>
    </source>
</reference>
<dbReference type="AlphaFoldDB" id="P74001"/>
<evidence type="ECO:0000313" key="1">
    <source>
        <dbReference type="EMBL" id="BAA18072.1"/>
    </source>
</evidence>